<dbReference type="Proteomes" id="UP001140094">
    <property type="component" value="Unassembled WGS sequence"/>
</dbReference>
<evidence type="ECO:0000256" key="1">
    <source>
        <dbReference type="ARBA" id="ARBA00004651"/>
    </source>
</evidence>
<evidence type="ECO:0000256" key="7">
    <source>
        <dbReference type="SAM" id="Phobius"/>
    </source>
</evidence>
<feature type="transmembrane region" description="Helical" evidence="7">
    <location>
        <begin position="164"/>
        <end position="184"/>
    </location>
</feature>
<accession>A0A9W8HS58</accession>
<dbReference type="InterPro" id="IPR052053">
    <property type="entry name" value="IM_YidH-like"/>
</dbReference>
<comment type="subcellular location">
    <subcellularLocation>
        <location evidence="1">Cell membrane</location>
        <topology evidence="1">Multi-pass membrane protein</topology>
    </subcellularLocation>
</comment>
<evidence type="ECO:0000256" key="5">
    <source>
        <dbReference type="ARBA" id="ARBA00023136"/>
    </source>
</evidence>
<dbReference type="InterPro" id="IPR003807">
    <property type="entry name" value="DUF202"/>
</dbReference>
<evidence type="ECO:0000256" key="2">
    <source>
        <dbReference type="ARBA" id="ARBA00022475"/>
    </source>
</evidence>
<organism evidence="9 10">
    <name type="scientific">Coemansia guatemalensis</name>
    <dbReference type="NCBI Taxonomy" id="2761395"/>
    <lineage>
        <taxon>Eukaryota</taxon>
        <taxon>Fungi</taxon>
        <taxon>Fungi incertae sedis</taxon>
        <taxon>Zoopagomycota</taxon>
        <taxon>Kickxellomycotina</taxon>
        <taxon>Kickxellomycetes</taxon>
        <taxon>Kickxellales</taxon>
        <taxon>Kickxellaceae</taxon>
        <taxon>Coemansia</taxon>
    </lineage>
</organism>
<evidence type="ECO:0000313" key="10">
    <source>
        <dbReference type="Proteomes" id="UP001140094"/>
    </source>
</evidence>
<evidence type="ECO:0000313" key="9">
    <source>
        <dbReference type="EMBL" id="KAJ2799587.1"/>
    </source>
</evidence>
<keyword evidence="2" id="KW-1003">Cell membrane</keyword>
<keyword evidence="4 7" id="KW-1133">Transmembrane helix</keyword>
<feature type="transmembrane region" description="Helical" evidence="7">
    <location>
        <begin position="76"/>
        <end position="97"/>
    </location>
</feature>
<name>A0A9W8HS58_9FUNG</name>
<keyword evidence="3 7" id="KW-0812">Transmembrane</keyword>
<feature type="domain" description="DUF202" evidence="8">
    <location>
        <begin position="64"/>
        <end position="148"/>
    </location>
</feature>
<evidence type="ECO:0000256" key="3">
    <source>
        <dbReference type="ARBA" id="ARBA00022692"/>
    </source>
</evidence>
<dbReference type="EMBL" id="JANBUO010001151">
    <property type="protein sequence ID" value="KAJ2799587.1"/>
    <property type="molecule type" value="Genomic_DNA"/>
</dbReference>
<keyword evidence="5 7" id="KW-0472">Membrane</keyword>
<dbReference type="GO" id="GO:0005886">
    <property type="term" value="C:plasma membrane"/>
    <property type="evidence" value="ECO:0007669"/>
    <property type="project" value="UniProtKB-SubCell"/>
</dbReference>
<dbReference type="Pfam" id="PF02656">
    <property type="entry name" value="DUF202"/>
    <property type="match status" value="1"/>
</dbReference>
<reference evidence="9" key="1">
    <citation type="submission" date="2022-07" db="EMBL/GenBank/DDBJ databases">
        <title>Phylogenomic reconstructions and comparative analyses of Kickxellomycotina fungi.</title>
        <authorList>
            <person name="Reynolds N.K."/>
            <person name="Stajich J.E."/>
            <person name="Barry K."/>
            <person name="Grigoriev I.V."/>
            <person name="Crous P."/>
            <person name="Smith M.E."/>
        </authorList>
    </citation>
    <scope>NUCLEOTIDE SEQUENCE</scope>
    <source>
        <strain evidence="9">NRRL 1565</strain>
    </source>
</reference>
<proteinExistence type="predicted"/>
<comment type="caution">
    <text evidence="9">The sequence shown here is derived from an EMBL/GenBank/DDBJ whole genome shotgun (WGS) entry which is preliminary data.</text>
</comment>
<sequence length="186" mass="20464">MDRQRLYTETDALLPRPQRQRHSRNSSDTTTSRLTWDDRGSGNGLKLGICGVPNTIENVGSTARDFYAAERNCLSWIRLSVAIMSTGAAVMGDISGLRNPFSGDSEMTRMYIWLVDYVERHGMILGLLLFVLSAFVVLSALTVFCHAQAQLAVARRPLRWSNTLLVAATFAVAASSLLVTVSVMHA</sequence>
<dbReference type="AlphaFoldDB" id="A0A9W8HS58"/>
<feature type="region of interest" description="Disordered" evidence="6">
    <location>
        <begin position="1"/>
        <end position="37"/>
    </location>
</feature>
<dbReference type="OrthoDB" id="5525680at2759"/>
<evidence type="ECO:0000259" key="8">
    <source>
        <dbReference type="Pfam" id="PF02656"/>
    </source>
</evidence>
<feature type="transmembrane region" description="Helical" evidence="7">
    <location>
        <begin position="123"/>
        <end position="144"/>
    </location>
</feature>
<evidence type="ECO:0000256" key="4">
    <source>
        <dbReference type="ARBA" id="ARBA00022989"/>
    </source>
</evidence>
<dbReference type="PANTHER" id="PTHR34187">
    <property type="entry name" value="FGR18P"/>
    <property type="match status" value="1"/>
</dbReference>
<keyword evidence="10" id="KW-1185">Reference proteome</keyword>
<evidence type="ECO:0000256" key="6">
    <source>
        <dbReference type="SAM" id="MobiDB-lite"/>
    </source>
</evidence>
<gene>
    <name evidence="9" type="ORF">H4R20_004381</name>
</gene>
<dbReference type="PANTHER" id="PTHR34187:SF2">
    <property type="entry name" value="DUF202 DOMAIN-CONTAINING PROTEIN"/>
    <property type="match status" value="1"/>
</dbReference>
<protein>
    <recommendedName>
        <fullName evidence="8">DUF202 domain-containing protein</fullName>
    </recommendedName>
</protein>